<dbReference type="PANTHER" id="PTHR10910">
    <property type="entry name" value="EUKARYOTE SPECIFIC DSRNA BINDING PROTEIN"/>
    <property type="match status" value="1"/>
</dbReference>
<dbReference type="Pfam" id="PF02137">
    <property type="entry name" value="A_deamin"/>
    <property type="match status" value="1"/>
</dbReference>
<evidence type="ECO:0000313" key="6">
    <source>
        <dbReference type="EMBL" id="CAB3220008.1"/>
    </source>
</evidence>
<feature type="region of interest" description="Disordered" evidence="2">
    <location>
        <begin position="80"/>
        <end position="103"/>
    </location>
</feature>
<dbReference type="InterPro" id="IPR003034">
    <property type="entry name" value="SAP_dom"/>
</dbReference>
<sequence length="812" mass="90630">MFRTFQHIRFLSKRFISPQIKSTSQERATCLNYQKPTFVRLFCTIMDIESMKVVELRAYLKSKNLSTKGNKEELQLRAMSFASDKSQTEDASLDRNDNSENAMSVASEIPETASKEPEISAENLNPVKEAIDTNNGNFIKPEVADVEMSEFENERKRKGDDFYPGQKKVAKWLPNTKSPLMLLNEMKPGTTIRVSAISSPGNNPRFKATAEVNGQQFCAEGNNKKEAKQTLAALILQELHYQFASPVIPFYNPSPIDFTSDDIEFPIMPQPRLYSSGPTSPVMFDSSPPAPLTPPPPPPPFVAMETSTSPKPKKKSVNTAEGRNPVSVLNEMLPGIPFKCIEEVGIKQEKTFTMEVEVNGKKYQGYGKNKKLAKLGVATKVLQEEFGVSTQAGDQRSVSSNMITDACVEESAGNLPDLVYSLVREKFSDLTDNFSSEFSKHKVLAGIVMTRENGPNVTDGEVISVATGTKCVKGEFISNQGAALFDCHAEIVSRRGFRRFMYQQLIEYEKNKSTSILEHTGSGRFKLKSDVFFHLYISTSPCGDARLFSPHETEESSDNHPNRRSRGQLRTKIENGEGTIPVVDEGFVKEHGRSNVQQTWDGIISGERLLTMSCSDKIAKWNVVGIQGSLLSLFIEPVYLSSIVLGSLYHAQHLERGVFSRASDAMRAALQETDDMDKLFPQNYRMHRPLLASVSSSGRRMAKKAPNFCFHWTSGDPTHSIINTGTGRADDGPSSNLCKKEMMKMFMDVCENNSSIVKPDSFDQKTYGELKNLASGYQELKYQVMGGFTKTNCGRWIGKPNEVDMFTYQPKK</sequence>
<dbReference type="SUPFAM" id="SSF68906">
    <property type="entry name" value="SAP domain"/>
    <property type="match status" value="1"/>
</dbReference>
<dbReference type="SMART" id="SM00358">
    <property type="entry name" value="DSRM"/>
    <property type="match status" value="2"/>
</dbReference>
<dbReference type="GO" id="GO:0005730">
    <property type="term" value="C:nucleolus"/>
    <property type="evidence" value="ECO:0007669"/>
    <property type="project" value="TreeGrafter"/>
</dbReference>
<keyword evidence="1" id="KW-0694">RNA-binding</keyword>
<dbReference type="Gene3D" id="1.10.720.30">
    <property type="entry name" value="SAP domain"/>
    <property type="match status" value="1"/>
</dbReference>
<accession>A0A6F9D6L5</accession>
<evidence type="ECO:0000259" key="3">
    <source>
        <dbReference type="PROSITE" id="PS50137"/>
    </source>
</evidence>
<dbReference type="SUPFAM" id="SSF54768">
    <property type="entry name" value="dsRNA-binding domain-like"/>
    <property type="match status" value="2"/>
</dbReference>
<protein>
    <submittedName>
        <fullName evidence="6">Double-stranded RNA-specific editase 1-like</fullName>
    </submittedName>
</protein>
<dbReference type="PROSITE" id="PS50141">
    <property type="entry name" value="A_DEAMIN_EDITASE"/>
    <property type="match status" value="1"/>
</dbReference>
<feature type="compositionally biased region" description="Basic and acidic residues" evidence="2">
    <location>
        <begin position="86"/>
        <end position="98"/>
    </location>
</feature>
<feature type="domain" description="DRBM" evidence="3">
    <location>
        <begin position="338"/>
        <end position="387"/>
    </location>
</feature>
<dbReference type="SMART" id="SM00513">
    <property type="entry name" value="SAP"/>
    <property type="match status" value="1"/>
</dbReference>
<feature type="compositionally biased region" description="Basic and acidic residues" evidence="2">
    <location>
        <begin position="549"/>
        <end position="561"/>
    </location>
</feature>
<dbReference type="PROSITE" id="PS50800">
    <property type="entry name" value="SAP"/>
    <property type="match status" value="1"/>
</dbReference>
<proteinExistence type="evidence at transcript level"/>
<dbReference type="EMBL" id="LR782723">
    <property type="protein sequence ID" value="CAB3220008.1"/>
    <property type="molecule type" value="mRNA"/>
</dbReference>
<feature type="compositionally biased region" description="Pro residues" evidence="2">
    <location>
        <begin position="288"/>
        <end position="301"/>
    </location>
</feature>
<organism evidence="6">
    <name type="scientific">Phallusia mammillata</name>
    <dbReference type="NCBI Taxonomy" id="59560"/>
    <lineage>
        <taxon>Eukaryota</taxon>
        <taxon>Metazoa</taxon>
        <taxon>Chordata</taxon>
        <taxon>Tunicata</taxon>
        <taxon>Ascidiacea</taxon>
        <taxon>Phlebobranchia</taxon>
        <taxon>Ascidiidae</taxon>
        <taxon>Phallusia</taxon>
    </lineage>
</organism>
<dbReference type="AlphaFoldDB" id="A0A6F9D6L5"/>
<dbReference type="InterPro" id="IPR036361">
    <property type="entry name" value="SAP_dom_sf"/>
</dbReference>
<evidence type="ECO:0000259" key="5">
    <source>
        <dbReference type="PROSITE" id="PS50800"/>
    </source>
</evidence>
<feature type="domain" description="A to I editase" evidence="4">
    <location>
        <begin position="464"/>
        <end position="806"/>
    </location>
</feature>
<dbReference type="InterPro" id="IPR002466">
    <property type="entry name" value="A_deamin"/>
</dbReference>
<dbReference type="Pfam" id="PF00035">
    <property type="entry name" value="dsrm"/>
    <property type="match status" value="2"/>
</dbReference>
<feature type="domain" description="DRBM" evidence="3">
    <location>
        <begin position="175"/>
        <end position="241"/>
    </location>
</feature>
<feature type="region of interest" description="Disordered" evidence="2">
    <location>
        <begin position="276"/>
        <end position="322"/>
    </location>
</feature>
<dbReference type="Gene3D" id="3.30.160.20">
    <property type="match status" value="2"/>
</dbReference>
<name>A0A6F9D6L5_9ASCI</name>
<dbReference type="GO" id="GO:0003725">
    <property type="term" value="F:double-stranded RNA binding"/>
    <property type="evidence" value="ECO:0007669"/>
    <property type="project" value="TreeGrafter"/>
</dbReference>
<dbReference type="GO" id="GO:0008251">
    <property type="term" value="F:tRNA-specific adenosine deaminase activity"/>
    <property type="evidence" value="ECO:0007669"/>
    <property type="project" value="TreeGrafter"/>
</dbReference>
<evidence type="ECO:0000256" key="2">
    <source>
        <dbReference type="SAM" id="MobiDB-lite"/>
    </source>
</evidence>
<dbReference type="SMART" id="SM00552">
    <property type="entry name" value="ADEAMc"/>
    <property type="match status" value="1"/>
</dbReference>
<dbReference type="GO" id="GO:0006382">
    <property type="term" value="P:adenosine to inosine editing"/>
    <property type="evidence" value="ECO:0007669"/>
    <property type="project" value="TreeGrafter"/>
</dbReference>
<dbReference type="Pfam" id="PF02037">
    <property type="entry name" value="SAP"/>
    <property type="match status" value="1"/>
</dbReference>
<feature type="region of interest" description="Disordered" evidence="2">
    <location>
        <begin position="547"/>
        <end position="570"/>
    </location>
</feature>
<evidence type="ECO:0000259" key="4">
    <source>
        <dbReference type="PROSITE" id="PS50141"/>
    </source>
</evidence>
<dbReference type="GO" id="GO:0005737">
    <property type="term" value="C:cytoplasm"/>
    <property type="evidence" value="ECO:0007669"/>
    <property type="project" value="TreeGrafter"/>
</dbReference>
<evidence type="ECO:0000256" key="1">
    <source>
        <dbReference type="PROSITE-ProRule" id="PRU00266"/>
    </source>
</evidence>
<dbReference type="PROSITE" id="PS50137">
    <property type="entry name" value="DS_RBD"/>
    <property type="match status" value="2"/>
</dbReference>
<feature type="domain" description="SAP" evidence="5">
    <location>
        <begin position="48"/>
        <end position="82"/>
    </location>
</feature>
<dbReference type="PANTHER" id="PTHR10910:SF62">
    <property type="entry name" value="AT07585P-RELATED"/>
    <property type="match status" value="1"/>
</dbReference>
<reference evidence="6" key="1">
    <citation type="submission" date="2020-04" db="EMBL/GenBank/DDBJ databases">
        <authorList>
            <person name="Neveu A P."/>
        </authorList>
    </citation>
    <scope>NUCLEOTIDE SEQUENCE</scope>
    <source>
        <tissue evidence="6">Whole embryo</tissue>
    </source>
</reference>
<gene>
    <name evidence="6" type="primary">Adarb1</name>
</gene>
<dbReference type="GO" id="GO:0006396">
    <property type="term" value="P:RNA processing"/>
    <property type="evidence" value="ECO:0007669"/>
    <property type="project" value="InterPro"/>
</dbReference>
<dbReference type="GO" id="GO:0003726">
    <property type="term" value="F:double-stranded RNA adenosine deaminase activity"/>
    <property type="evidence" value="ECO:0007669"/>
    <property type="project" value="TreeGrafter"/>
</dbReference>
<dbReference type="InterPro" id="IPR014720">
    <property type="entry name" value="dsRBD_dom"/>
</dbReference>